<organism evidence="3 4">
    <name type="scientific">Fodinisporobacter ferrooxydans</name>
    <dbReference type="NCBI Taxonomy" id="2901836"/>
    <lineage>
        <taxon>Bacteria</taxon>
        <taxon>Bacillati</taxon>
        <taxon>Bacillota</taxon>
        <taxon>Bacilli</taxon>
        <taxon>Bacillales</taxon>
        <taxon>Alicyclobacillaceae</taxon>
        <taxon>Fodinisporobacter</taxon>
    </lineage>
</organism>
<feature type="domain" description="OLD protein-like TOPRIM" evidence="2">
    <location>
        <begin position="294"/>
        <end position="359"/>
    </location>
</feature>
<dbReference type="EMBL" id="CP089291">
    <property type="protein sequence ID" value="UOF91465.1"/>
    <property type="molecule type" value="Genomic_DNA"/>
</dbReference>
<gene>
    <name evidence="3" type="ORF">LSG31_04210</name>
</gene>
<name>A0ABY4CLT1_9BACL</name>
<dbReference type="Gene3D" id="3.40.50.300">
    <property type="entry name" value="P-loop containing nucleotide triphosphate hydrolases"/>
    <property type="match status" value="1"/>
</dbReference>
<dbReference type="RefSeq" id="WP_347438157.1">
    <property type="nucleotide sequence ID" value="NZ_CP089291.1"/>
</dbReference>
<evidence type="ECO:0000313" key="4">
    <source>
        <dbReference type="Proteomes" id="UP000830167"/>
    </source>
</evidence>
<reference evidence="3" key="1">
    <citation type="submission" date="2021-12" db="EMBL/GenBank/DDBJ databases">
        <title>Alicyclobacillaceae gen. nov., sp. nov., isolated from chalcocite enrichment system.</title>
        <authorList>
            <person name="Jiang Z."/>
        </authorList>
    </citation>
    <scope>NUCLEOTIDE SEQUENCE</scope>
    <source>
        <strain evidence="3">MYW30-H2</strain>
    </source>
</reference>
<dbReference type="InterPro" id="IPR041685">
    <property type="entry name" value="AAA_GajA/Old/RecF-like"/>
</dbReference>
<keyword evidence="4" id="KW-1185">Reference proteome</keyword>
<dbReference type="Pfam" id="PF13175">
    <property type="entry name" value="AAA_15"/>
    <property type="match status" value="1"/>
</dbReference>
<dbReference type="SUPFAM" id="SSF52540">
    <property type="entry name" value="P-loop containing nucleoside triphosphate hydrolases"/>
    <property type="match status" value="1"/>
</dbReference>
<dbReference type="Pfam" id="PF20469">
    <property type="entry name" value="OLD-like_TOPRIM"/>
    <property type="match status" value="1"/>
</dbReference>
<dbReference type="PANTHER" id="PTHR43581">
    <property type="entry name" value="ATP/GTP PHOSPHATASE"/>
    <property type="match status" value="1"/>
</dbReference>
<dbReference type="CDD" id="cd01026">
    <property type="entry name" value="TOPRIM_OLD"/>
    <property type="match status" value="1"/>
</dbReference>
<dbReference type="PANTHER" id="PTHR43581:SF4">
    <property type="entry name" value="ATP_GTP PHOSPHATASE"/>
    <property type="match status" value="1"/>
</dbReference>
<dbReference type="InterPro" id="IPR034139">
    <property type="entry name" value="TOPRIM_OLD"/>
</dbReference>
<protein>
    <submittedName>
        <fullName evidence="3">AAA family ATPase</fullName>
    </submittedName>
</protein>
<evidence type="ECO:0000259" key="2">
    <source>
        <dbReference type="Pfam" id="PF20469"/>
    </source>
</evidence>
<sequence length="511" mass="59803">MKYEYRFVPEKNKYEESRSFLDQNGKKIQGKNTTVRKEHLSFFPYFYMETLRDVKREIHNKSSFWGKLKDSLDYSAKEPEIRAITDQLNELLLADNRLGELVERLKQIENSIKISQDSDNIYLQAFSKRSWELLDGLRVYLKSANSNISLPIEKHGMGTQNIAILVIFNAFLEILLPETIENPETTPIIGIEEPEAHVYPHSQRAIFEQLSKIQGQKLISTHSPFIVDNADIYDYIMFRNVNGITEVKQISEYNMGWKFKYGLPQRAYDSNRLFKKEELHSLRRYVQFKNTELLFSTLFLMCEGDTEKIFFEMIAPHYLKKPLGAYGISIISCDGKAYSNFLKIVRKEVLDIPWLIFSDGEEDTKEDVRKAVFTNAYSGEEFDDNVIFLPSGMDFEAYCIDWLGVEVIQNIISDKYGSKTLDQYRKKLEQELNSKHAKNLSRNYFDVQVDQEIPLSVEDYSDTEIINKWVDSQGKTFFSEYVAEHMIENQLPLPREFQLLFDKIAEKLKGR</sequence>
<evidence type="ECO:0000313" key="3">
    <source>
        <dbReference type="EMBL" id="UOF91465.1"/>
    </source>
</evidence>
<dbReference type="InterPro" id="IPR027417">
    <property type="entry name" value="P-loop_NTPase"/>
</dbReference>
<evidence type="ECO:0000259" key="1">
    <source>
        <dbReference type="Pfam" id="PF13175"/>
    </source>
</evidence>
<dbReference type="Proteomes" id="UP000830167">
    <property type="component" value="Chromosome"/>
</dbReference>
<accession>A0ABY4CLT1</accession>
<dbReference type="InterPro" id="IPR051396">
    <property type="entry name" value="Bact_Antivir_Def_Nuclease"/>
</dbReference>
<feature type="domain" description="Endonuclease GajA/Old nuclease/RecF-like AAA" evidence="1">
    <location>
        <begin position="20"/>
        <end position="227"/>
    </location>
</feature>
<proteinExistence type="predicted"/>